<evidence type="ECO:0000313" key="2">
    <source>
        <dbReference type="EMBL" id="TBW46882.1"/>
    </source>
</evidence>
<accession>A0ABY1ZFA2</accession>
<dbReference type="InterPro" id="IPR025391">
    <property type="entry name" value="DUF4123"/>
</dbReference>
<reference evidence="2 3" key="1">
    <citation type="submission" date="2019-02" db="EMBL/GenBank/DDBJ databases">
        <title>Marinobacter halodurans sp. nov., a marine bacterium isolated from sea tidal flat.</title>
        <authorList>
            <person name="Yoo Y."/>
            <person name="Lee D.W."/>
            <person name="Kim B.S."/>
            <person name="Kim J.-J."/>
        </authorList>
    </citation>
    <scope>NUCLEOTIDE SEQUENCE [LARGE SCALE GENOMIC DNA]</scope>
    <source>
        <strain evidence="2 3">YJ-S3-2</strain>
    </source>
</reference>
<dbReference type="Proteomes" id="UP000313645">
    <property type="component" value="Unassembled WGS sequence"/>
</dbReference>
<gene>
    <name evidence="2" type="ORF">EZI54_22990</name>
</gene>
<comment type="caution">
    <text evidence="2">The sequence shown here is derived from an EMBL/GenBank/DDBJ whole genome shotgun (WGS) entry which is preliminary data.</text>
</comment>
<name>A0ABY1ZFA2_9GAMM</name>
<dbReference type="Pfam" id="PF13503">
    <property type="entry name" value="DUF4123"/>
    <property type="match status" value="1"/>
</dbReference>
<feature type="domain" description="DUF4123" evidence="1">
    <location>
        <begin position="38"/>
        <end position="153"/>
    </location>
</feature>
<proteinExistence type="predicted"/>
<sequence length="215" mass="23801">MHGHTDMNSQSPMNGEDQVPVVFDTPVNLPPLESPLFLVHQALRPDALRRLYELEPQPRLRFVYQGTTQDEAKLAGPLLIDANQPNAEPHFIQGVHEGWGIALIGSPGLTLGDVDTHFKSLMWAMTPRGRSLFNFALTSALGGLGGTLDPTQMNRLLGPLAGLAGTIDGEPWLFRRNQPGRAMAEADPLTLTPENLQHMARQRRHRLARALSRHY</sequence>
<organism evidence="2 3">
    <name type="scientific">Marinobacter halodurans</name>
    <dbReference type="NCBI Taxonomy" id="2528979"/>
    <lineage>
        <taxon>Bacteria</taxon>
        <taxon>Pseudomonadati</taxon>
        <taxon>Pseudomonadota</taxon>
        <taxon>Gammaproteobacteria</taxon>
        <taxon>Pseudomonadales</taxon>
        <taxon>Marinobacteraceae</taxon>
        <taxon>Marinobacter</taxon>
    </lineage>
</organism>
<evidence type="ECO:0000259" key="1">
    <source>
        <dbReference type="Pfam" id="PF13503"/>
    </source>
</evidence>
<keyword evidence="3" id="KW-1185">Reference proteome</keyword>
<feature type="non-terminal residue" evidence="2">
    <location>
        <position position="215"/>
    </location>
</feature>
<evidence type="ECO:0000313" key="3">
    <source>
        <dbReference type="Proteomes" id="UP000313645"/>
    </source>
</evidence>
<protein>
    <submittedName>
        <fullName evidence="2">DUF4123 domain-containing protein</fullName>
    </submittedName>
</protein>
<dbReference type="EMBL" id="SJDL01000077">
    <property type="protein sequence ID" value="TBW46882.1"/>
    <property type="molecule type" value="Genomic_DNA"/>
</dbReference>